<accession>A0A199XRK1</accession>
<keyword evidence="2" id="KW-1185">Reference proteome</keyword>
<dbReference type="AlphaFoldDB" id="A0A199XRK1"/>
<protein>
    <submittedName>
        <fullName evidence="1">Uncharacterized protein</fullName>
    </submittedName>
</protein>
<dbReference type="PATRIC" id="fig|29536.5.peg.1821"/>
<name>A0A199XRK1_9FLAO</name>
<sequence length="29" mass="3268">MILFEITTANYSKTRTGLGVFFVIATIME</sequence>
<proteinExistence type="predicted"/>
<organism evidence="1 2">
    <name type="scientific">Flavobacterium succinicans</name>
    <dbReference type="NCBI Taxonomy" id="29536"/>
    <lineage>
        <taxon>Bacteria</taxon>
        <taxon>Pseudomonadati</taxon>
        <taxon>Bacteroidota</taxon>
        <taxon>Flavobacteriia</taxon>
        <taxon>Flavobacteriales</taxon>
        <taxon>Flavobacteriaceae</taxon>
        <taxon>Flavobacterium</taxon>
    </lineage>
</organism>
<dbReference type="Proteomes" id="UP000093807">
    <property type="component" value="Unassembled WGS sequence"/>
</dbReference>
<evidence type="ECO:0000313" key="2">
    <source>
        <dbReference type="Proteomes" id="UP000093807"/>
    </source>
</evidence>
<evidence type="ECO:0000313" key="1">
    <source>
        <dbReference type="EMBL" id="OAZ04047.1"/>
    </source>
</evidence>
<dbReference type="EMBL" id="JMTM01000046">
    <property type="protein sequence ID" value="OAZ04047.1"/>
    <property type="molecule type" value="Genomic_DNA"/>
</dbReference>
<comment type="caution">
    <text evidence="1">The sequence shown here is derived from an EMBL/GenBank/DDBJ whole genome shotgun (WGS) entry which is preliminary data.</text>
</comment>
<gene>
    <name evidence="1" type="ORF">FLB_17390</name>
</gene>
<reference evidence="1 2" key="1">
    <citation type="submission" date="2016-06" db="EMBL/GenBank/DDBJ databases">
        <title>Draft genome sequence of Flavobacterium succinicans strain DD5b.</title>
        <authorList>
            <person name="Poehlein A."/>
            <person name="Daniel R."/>
            <person name="Simeonova D.D."/>
        </authorList>
    </citation>
    <scope>NUCLEOTIDE SEQUENCE [LARGE SCALE GENOMIC DNA]</scope>
    <source>
        <strain evidence="1 2">DD5b</strain>
    </source>
</reference>